<organism evidence="7 8">
    <name type="scientific">Ferruginivarius sediminum</name>
    <dbReference type="NCBI Taxonomy" id="2661937"/>
    <lineage>
        <taxon>Bacteria</taxon>
        <taxon>Pseudomonadati</taxon>
        <taxon>Pseudomonadota</taxon>
        <taxon>Alphaproteobacteria</taxon>
        <taxon>Rhodospirillales</taxon>
        <taxon>Rhodospirillaceae</taxon>
        <taxon>Ferruginivarius</taxon>
    </lineage>
</organism>
<dbReference type="SUPFAM" id="SSF46955">
    <property type="entry name" value="Putative DNA-binding domain"/>
    <property type="match status" value="1"/>
</dbReference>
<keyword evidence="5" id="KW-0804">Transcription</keyword>
<dbReference type="CDD" id="cd01108">
    <property type="entry name" value="HTH_CueR"/>
    <property type="match status" value="1"/>
</dbReference>
<feature type="domain" description="HTH merR-type" evidence="6">
    <location>
        <begin position="1"/>
        <end position="69"/>
    </location>
</feature>
<dbReference type="Pfam" id="PF09278">
    <property type="entry name" value="MerR-DNA-bind"/>
    <property type="match status" value="1"/>
</dbReference>
<evidence type="ECO:0000259" key="6">
    <source>
        <dbReference type="PROSITE" id="PS50937"/>
    </source>
</evidence>
<dbReference type="Gene3D" id="1.10.1660.10">
    <property type="match status" value="1"/>
</dbReference>
<dbReference type="InterPro" id="IPR009061">
    <property type="entry name" value="DNA-bd_dom_put_sf"/>
</dbReference>
<dbReference type="GO" id="GO:0005507">
    <property type="term" value="F:copper ion binding"/>
    <property type="evidence" value="ECO:0007669"/>
    <property type="project" value="InterPro"/>
</dbReference>
<reference evidence="7 8" key="1">
    <citation type="submission" date="2018-07" db="EMBL/GenBank/DDBJ databases">
        <title>Venubactetium sediminum gen. nov., sp. nov., isolated from a marine solar saltern.</title>
        <authorList>
            <person name="Wang S."/>
        </authorList>
    </citation>
    <scope>NUCLEOTIDE SEQUENCE [LARGE SCALE GENOMIC DNA]</scope>
    <source>
        <strain evidence="7 8">WD2A32</strain>
    </source>
</reference>
<dbReference type="RefSeq" id="WP_114581950.1">
    <property type="nucleotide sequence ID" value="NZ_QPMH01000007.1"/>
</dbReference>
<evidence type="ECO:0000256" key="2">
    <source>
        <dbReference type="ARBA" id="ARBA00022490"/>
    </source>
</evidence>
<dbReference type="PANTHER" id="PTHR30204:SF94">
    <property type="entry name" value="HEAVY METAL-DEPENDENT TRANSCRIPTIONAL REGULATOR HI_0293-RELATED"/>
    <property type="match status" value="1"/>
</dbReference>
<dbReference type="PRINTS" id="PR00040">
    <property type="entry name" value="HTHMERR"/>
</dbReference>
<dbReference type="GO" id="GO:0003700">
    <property type="term" value="F:DNA-binding transcription factor activity"/>
    <property type="evidence" value="ECO:0007669"/>
    <property type="project" value="InterPro"/>
</dbReference>
<sequence length="140" mass="15775">MNIGEAASQSGLPPKTIRYYEGCGLLDAPARDENGYRRYSSADVHMLRFLQRARGLGFTMADCQELLDLYRDKRRSSADVQAVARRQLAEIDRKIAELRSMRHTLADLIERCHGDERPDCPIIDDLAGIAAPADAMEPRR</sequence>
<dbReference type="PANTHER" id="PTHR30204">
    <property type="entry name" value="REDOX-CYCLING DRUG-SENSING TRANSCRIPTIONAL ACTIVATOR SOXR"/>
    <property type="match status" value="1"/>
</dbReference>
<dbReference type="InterPro" id="IPR047057">
    <property type="entry name" value="MerR_fam"/>
</dbReference>
<evidence type="ECO:0000256" key="5">
    <source>
        <dbReference type="ARBA" id="ARBA00023163"/>
    </source>
</evidence>
<dbReference type="Proteomes" id="UP000253941">
    <property type="component" value="Unassembled WGS sequence"/>
</dbReference>
<evidence type="ECO:0000313" key="7">
    <source>
        <dbReference type="EMBL" id="RDD62052.1"/>
    </source>
</evidence>
<evidence type="ECO:0000256" key="1">
    <source>
        <dbReference type="ARBA" id="ARBA00004496"/>
    </source>
</evidence>
<dbReference type="InterPro" id="IPR015358">
    <property type="entry name" value="Tscrpt_reg_MerR_DNA-bd"/>
</dbReference>
<comment type="caution">
    <text evidence="7">The sequence shown here is derived from an EMBL/GenBank/DDBJ whole genome shotgun (WGS) entry which is preliminary data.</text>
</comment>
<comment type="subcellular location">
    <subcellularLocation>
        <location evidence="1">Cytoplasm</location>
    </subcellularLocation>
</comment>
<dbReference type="Pfam" id="PF00376">
    <property type="entry name" value="MerR"/>
    <property type="match status" value="1"/>
</dbReference>
<dbReference type="GO" id="GO:0005737">
    <property type="term" value="C:cytoplasm"/>
    <property type="evidence" value="ECO:0007669"/>
    <property type="project" value="UniProtKB-SubCell"/>
</dbReference>
<keyword evidence="3" id="KW-0805">Transcription regulation</keyword>
<name>A0A369TB09_9PROT</name>
<dbReference type="InterPro" id="IPR011789">
    <property type="entry name" value="CueR"/>
</dbReference>
<dbReference type="GO" id="GO:0003677">
    <property type="term" value="F:DNA binding"/>
    <property type="evidence" value="ECO:0007669"/>
    <property type="project" value="UniProtKB-KW"/>
</dbReference>
<dbReference type="GO" id="GO:0045893">
    <property type="term" value="P:positive regulation of DNA-templated transcription"/>
    <property type="evidence" value="ECO:0007669"/>
    <property type="project" value="InterPro"/>
</dbReference>
<keyword evidence="2" id="KW-0963">Cytoplasm</keyword>
<proteinExistence type="predicted"/>
<keyword evidence="4" id="KW-0238">DNA-binding</keyword>
<protein>
    <submittedName>
        <fullName evidence="7">Cu(I)-responsive transcriptional regulator</fullName>
    </submittedName>
</protein>
<dbReference type="EMBL" id="QPMH01000007">
    <property type="protein sequence ID" value="RDD62052.1"/>
    <property type="molecule type" value="Genomic_DNA"/>
</dbReference>
<dbReference type="AlphaFoldDB" id="A0A369TB09"/>
<accession>A0A369TB09</accession>
<dbReference type="PROSITE" id="PS50937">
    <property type="entry name" value="HTH_MERR_2"/>
    <property type="match status" value="1"/>
</dbReference>
<evidence type="ECO:0000256" key="3">
    <source>
        <dbReference type="ARBA" id="ARBA00023015"/>
    </source>
</evidence>
<dbReference type="InterPro" id="IPR000551">
    <property type="entry name" value="MerR-type_HTH_dom"/>
</dbReference>
<gene>
    <name evidence="7" type="primary">cueR</name>
    <name evidence="7" type="ORF">DRB17_09435</name>
</gene>
<keyword evidence="8" id="KW-1185">Reference proteome</keyword>
<evidence type="ECO:0000313" key="8">
    <source>
        <dbReference type="Proteomes" id="UP000253941"/>
    </source>
</evidence>
<dbReference type="NCBIfam" id="TIGR02044">
    <property type="entry name" value="CueR"/>
    <property type="match status" value="1"/>
</dbReference>
<evidence type="ECO:0000256" key="4">
    <source>
        <dbReference type="ARBA" id="ARBA00023125"/>
    </source>
</evidence>
<dbReference type="SMART" id="SM00422">
    <property type="entry name" value="HTH_MERR"/>
    <property type="match status" value="1"/>
</dbReference>